<dbReference type="EMBL" id="BMFK01000001">
    <property type="protein sequence ID" value="GGE71644.1"/>
    <property type="molecule type" value="Genomic_DNA"/>
</dbReference>
<keyword evidence="2" id="KW-1185">Reference proteome</keyword>
<dbReference type="AlphaFoldDB" id="A0A917ASE0"/>
<sequence length="54" mass="6502">MSRKIKAKIVAINIVGHRGDTSMKHMEDIYNQVDYLEEKYPYFIPQQQTKYLHM</sequence>
<organism evidence="1 2">
    <name type="scientific">Priestia taiwanensis</name>
    <dbReference type="NCBI Taxonomy" id="1347902"/>
    <lineage>
        <taxon>Bacteria</taxon>
        <taxon>Bacillati</taxon>
        <taxon>Bacillota</taxon>
        <taxon>Bacilli</taxon>
        <taxon>Bacillales</taxon>
        <taxon>Bacillaceae</taxon>
        <taxon>Priestia</taxon>
    </lineage>
</organism>
<proteinExistence type="predicted"/>
<evidence type="ECO:0000313" key="2">
    <source>
        <dbReference type="Proteomes" id="UP000605259"/>
    </source>
</evidence>
<gene>
    <name evidence="1" type="ORF">GCM10007140_22000</name>
</gene>
<protein>
    <submittedName>
        <fullName evidence="1">Uncharacterized protein</fullName>
    </submittedName>
</protein>
<comment type="caution">
    <text evidence="1">The sequence shown here is derived from an EMBL/GenBank/DDBJ whole genome shotgun (WGS) entry which is preliminary data.</text>
</comment>
<name>A0A917ASE0_9BACI</name>
<accession>A0A917ASE0</accession>
<dbReference type="Proteomes" id="UP000605259">
    <property type="component" value="Unassembled WGS sequence"/>
</dbReference>
<evidence type="ECO:0000313" key="1">
    <source>
        <dbReference type="EMBL" id="GGE71644.1"/>
    </source>
</evidence>
<reference evidence="1" key="1">
    <citation type="journal article" date="2014" name="Int. J. Syst. Evol. Microbiol.">
        <title>Complete genome sequence of Corynebacterium casei LMG S-19264T (=DSM 44701T), isolated from a smear-ripened cheese.</title>
        <authorList>
            <consortium name="US DOE Joint Genome Institute (JGI-PGF)"/>
            <person name="Walter F."/>
            <person name="Albersmeier A."/>
            <person name="Kalinowski J."/>
            <person name="Ruckert C."/>
        </authorList>
    </citation>
    <scope>NUCLEOTIDE SEQUENCE</scope>
    <source>
        <strain evidence="1">CGMCC 1.12698</strain>
    </source>
</reference>
<reference evidence="1" key="2">
    <citation type="submission" date="2020-09" db="EMBL/GenBank/DDBJ databases">
        <authorList>
            <person name="Sun Q."/>
            <person name="Zhou Y."/>
        </authorList>
    </citation>
    <scope>NUCLEOTIDE SEQUENCE</scope>
    <source>
        <strain evidence="1">CGMCC 1.12698</strain>
    </source>
</reference>